<keyword evidence="2" id="KW-0813">Transport</keyword>
<accession>A0A2W7MW08</accession>
<keyword evidence="4 6" id="KW-1133">Transmembrane helix</keyword>
<organism evidence="8 9">
    <name type="scientific">Palleronia aestuarii</name>
    <dbReference type="NCBI Taxonomy" id="568105"/>
    <lineage>
        <taxon>Bacteria</taxon>
        <taxon>Pseudomonadati</taxon>
        <taxon>Pseudomonadota</taxon>
        <taxon>Alphaproteobacteria</taxon>
        <taxon>Rhodobacterales</taxon>
        <taxon>Roseobacteraceae</taxon>
        <taxon>Palleronia</taxon>
    </lineage>
</organism>
<keyword evidence="3 6" id="KW-0812">Transmembrane</keyword>
<comment type="caution">
    <text evidence="8">The sequence shown here is derived from an EMBL/GenBank/DDBJ whole genome shotgun (WGS) entry which is preliminary data.</text>
</comment>
<feature type="transmembrane region" description="Helical" evidence="6">
    <location>
        <begin position="127"/>
        <end position="151"/>
    </location>
</feature>
<evidence type="ECO:0000259" key="7">
    <source>
        <dbReference type="Pfam" id="PF01545"/>
    </source>
</evidence>
<feature type="transmembrane region" description="Helical" evidence="6">
    <location>
        <begin position="89"/>
        <end position="107"/>
    </location>
</feature>
<evidence type="ECO:0000256" key="1">
    <source>
        <dbReference type="ARBA" id="ARBA00004141"/>
    </source>
</evidence>
<dbReference type="RefSeq" id="WP_111538813.1">
    <property type="nucleotide sequence ID" value="NZ_QKZL01000028.1"/>
</dbReference>
<evidence type="ECO:0000256" key="6">
    <source>
        <dbReference type="SAM" id="Phobius"/>
    </source>
</evidence>
<dbReference type="InterPro" id="IPR036837">
    <property type="entry name" value="Cation_efflux_CTD_sf"/>
</dbReference>
<feature type="domain" description="Cation efflux protein transmembrane" evidence="7">
    <location>
        <begin position="23"/>
        <end position="227"/>
    </location>
</feature>
<dbReference type="GO" id="GO:0016020">
    <property type="term" value="C:membrane"/>
    <property type="evidence" value="ECO:0007669"/>
    <property type="project" value="UniProtKB-SubCell"/>
</dbReference>
<evidence type="ECO:0000313" key="9">
    <source>
        <dbReference type="Proteomes" id="UP000248916"/>
    </source>
</evidence>
<evidence type="ECO:0000256" key="3">
    <source>
        <dbReference type="ARBA" id="ARBA00022692"/>
    </source>
</evidence>
<dbReference type="OrthoDB" id="9806522at2"/>
<evidence type="ECO:0000256" key="2">
    <source>
        <dbReference type="ARBA" id="ARBA00022448"/>
    </source>
</evidence>
<dbReference type="PANTHER" id="PTHR13414:SF9">
    <property type="entry name" value="PROTON-COUPLED ZINC ANTIPORTER SLC30A9, MITOCHONDRIAL"/>
    <property type="match status" value="1"/>
</dbReference>
<dbReference type="InterPro" id="IPR027469">
    <property type="entry name" value="Cation_efflux_TMD_sf"/>
</dbReference>
<dbReference type="SUPFAM" id="SSF161111">
    <property type="entry name" value="Cation efflux protein transmembrane domain-like"/>
    <property type="match status" value="1"/>
</dbReference>
<dbReference type="Proteomes" id="UP000248916">
    <property type="component" value="Unassembled WGS sequence"/>
</dbReference>
<dbReference type="GO" id="GO:0008324">
    <property type="term" value="F:monoatomic cation transmembrane transporter activity"/>
    <property type="evidence" value="ECO:0007669"/>
    <property type="project" value="InterPro"/>
</dbReference>
<dbReference type="PANTHER" id="PTHR13414">
    <property type="entry name" value="HUEL-CATION TRANSPORTER"/>
    <property type="match status" value="1"/>
</dbReference>
<feature type="transmembrane region" description="Helical" evidence="6">
    <location>
        <begin position="172"/>
        <end position="197"/>
    </location>
</feature>
<comment type="subcellular location">
    <subcellularLocation>
        <location evidence="1">Membrane</location>
        <topology evidence="1">Multi-pass membrane protein</topology>
    </subcellularLocation>
</comment>
<dbReference type="AlphaFoldDB" id="A0A2W7MW08"/>
<dbReference type="InterPro" id="IPR040177">
    <property type="entry name" value="SLC30A9"/>
</dbReference>
<gene>
    <name evidence="8" type="ORF">LX81_03800</name>
</gene>
<evidence type="ECO:0000256" key="4">
    <source>
        <dbReference type="ARBA" id="ARBA00022989"/>
    </source>
</evidence>
<dbReference type="SUPFAM" id="SSF160240">
    <property type="entry name" value="Cation efflux protein cytoplasmic domain-like"/>
    <property type="match status" value="1"/>
</dbReference>
<proteinExistence type="predicted"/>
<feature type="transmembrane region" description="Helical" evidence="6">
    <location>
        <begin position="23"/>
        <end position="43"/>
    </location>
</feature>
<dbReference type="GO" id="GO:0006829">
    <property type="term" value="P:zinc ion transport"/>
    <property type="evidence" value="ECO:0007669"/>
    <property type="project" value="InterPro"/>
</dbReference>
<reference evidence="8 9" key="1">
    <citation type="submission" date="2018-06" db="EMBL/GenBank/DDBJ databases">
        <title>Genomic Encyclopedia of Archaeal and Bacterial Type Strains, Phase II (KMG-II): from individual species to whole genera.</title>
        <authorList>
            <person name="Goeker M."/>
        </authorList>
    </citation>
    <scope>NUCLEOTIDE SEQUENCE [LARGE SCALE GENOMIC DNA]</scope>
    <source>
        <strain evidence="8 9">DSM 22009</strain>
    </source>
</reference>
<dbReference type="NCBIfam" id="TIGR01297">
    <property type="entry name" value="CDF"/>
    <property type="match status" value="1"/>
</dbReference>
<evidence type="ECO:0000256" key="5">
    <source>
        <dbReference type="ARBA" id="ARBA00023136"/>
    </source>
</evidence>
<protein>
    <submittedName>
        <fullName evidence="8">Cation diffusion facilitator family transporter</fullName>
    </submittedName>
</protein>
<dbReference type="Gene3D" id="1.20.1510.10">
    <property type="entry name" value="Cation efflux protein transmembrane domain"/>
    <property type="match status" value="1"/>
</dbReference>
<feature type="transmembrane region" description="Helical" evidence="6">
    <location>
        <begin position="203"/>
        <end position="225"/>
    </location>
</feature>
<sequence length="336" mass="36744">MTEANGTADGDNAESQDGSKKTVFAAMFANLAIAVTKLVAALFTGSSSMLAEGIHSIIDTMNQVFLLIGINRSKRPPDEKHPFGYGSEVYFWSFLVAIFLFALGAGFSILEGIYKLFSSEGGVESPLIALGVLFLAFCFEGYSWTVAFKEFNERRRGRGMLRDFRDMKDPSIFVVLFEDSAACIGILIAAAGISLAWATGIHAFDAIGSILIGILLGVIAVLLAIEVKGLLIGESAEPELYDAVRERIARYDEIDGINEIRTLHLGPNDILLTVSLDFEDDVQAGRIEEIVTRLDAEIRDHQKSIRKIYVEVQSKRGHEEIRARSTPDNGEAEAEA</sequence>
<dbReference type="InterPro" id="IPR002524">
    <property type="entry name" value="Cation_efflux"/>
</dbReference>
<keyword evidence="5 6" id="KW-0472">Membrane</keyword>
<dbReference type="InterPro" id="IPR058533">
    <property type="entry name" value="Cation_efflux_TM"/>
</dbReference>
<name>A0A2W7MW08_9RHOB</name>
<keyword evidence="9" id="KW-1185">Reference proteome</keyword>
<dbReference type="Pfam" id="PF01545">
    <property type="entry name" value="Cation_efflux"/>
    <property type="match status" value="1"/>
</dbReference>
<evidence type="ECO:0000313" key="8">
    <source>
        <dbReference type="EMBL" id="PZX11831.1"/>
    </source>
</evidence>
<dbReference type="EMBL" id="QKZL01000028">
    <property type="protein sequence ID" value="PZX11831.1"/>
    <property type="molecule type" value="Genomic_DNA"/>
</dbReference>